<dbReference type="EMBL" id="JAQGEF010000007">
    <property type="protein sequence ID" value="MDA3614615.1"/>
    <property type="molecule type" value="Genomic_DNA"/>
</dbReference>
<feature type="binding site" evidence="5">
    <location>
        <position position="229"/>
    </location>
    <ligand>
        <name>Mg(2+)</name>
        <dbReference type="ChEBI" id="CHEBI:18420"/>
    </ligand>
</feature>
<dbReference type="InterPro" id="IPR005809">
    <property type="entry name" value="Succ_CoA_ligase-like_bsu"/>
</dbReference>
<feature type="binding site" evidence="5">
    <location>
        <begin position="337"/>
        <end position="339"/>
    </location>
    <ligand>
        <name>substrate</name>
        <note>ligand shared with subunit alpha</note>
    </ligand>
</feature>
<evidence type="ECO:0000313" key="8">
    <source>
        <dbReference type="EMBL" id="MDA3614615.1"/>
    </source>
</evidence>
<dbReference type="PIRSF" id="PIRSF001554">
    <property type="entry name" value="SucCS_beta"/>
    <property type="match status" value="1"/>
</dbReference>
<comment type="function">
    <text evidence="5">Succinyl-CoA synthetase functions in the citric acid cycle (TCA), coupling the hydrolysis of succinyl-CoA to the synthesis of either ATP or GTP and thus represents the only step of substrate-level phosphorylation in the TCA. The beta subunit provides nucleotide specificity of the enzyme and binds the substrate succinate, while the binding sites for coenzyme A and phosphate are found in the alpha subunit.</text>
</comment>
<dbReference type="EC" id="6.2.1.5" evidence="5"/>
<keyword evidence="4 5" id="KW-0460">Magnesium</keyword>
<evidence type="ECO:0000259" key="6">
    <source>
        <dbReference type="Pfam" id="PF00549"/>
    </source>
</evidence>
<evidence type="ECO:0000256" key="5">
    <source>
        <dbReference type="HAMAP-Rule" id="MF_00558"/>
    </source>
</evidence>
<dbReference type="InterPro" id="IPR005811">
    <property type="entry name" value="SUCC_ACL_C"/>
</dbReference>
<feature type="binding site" evidence="5">
    <location>
        <position position="50"/>
    </location>
    <ligand>
        <name>ATP</name>
        <dbReference type="ChEBI" id="CHEBI:30616"/>
    </ligand>
</feature>
<organism evidence="8 9">
    <name type="scientific">Polluticaenibacter yanchengensis</name>
    <dbReference type="NCBI Taxonomy" id="3014562"/>
    <lineage>
        <taxon>Bacteria</taxon>
        <taxon>Pseudomonadati</taxon>
        <taxon>Bacteroidota</taxon>
        <taxon>Chitinophagia</taxon>
        <taxon>Chitinophagales</taxon>
        <taxon>Chitinophagaceae</taxon>
        <taxon>Polluticaenibacter</taxon>
    </lineage>
</organism>
<evidence type="ECO:0000313" key="9">
    <source>
        <dbReference type="Proteomes" id="UP001210231"/>
    </source>
</evidence>
<proteinExistence type="inferred from homology"/>
<keyword evidence="3 5" id="KW-0547">Nucleotide-binding</keyword>
<dbReference type="Gene3D" id="3.30.1490.20">
    <property type="entry name" value="ATP-grasp fold, A domain"/>
    <property type="match status" value="1"/>
</dbReference>
<dbReference type="PANTHER" id="PTHR11815:SF10">
    <property type="entry name" value="SUCCINATE--COA LIGASE [GDP-FORMING] SUBUNIT BETA, MITOCHONDRIAL"/>
    <property type="match status" value="1"/>
</dbReference>
<evidence type="ECO:0000256" key="4">
    <source>
        <dbReference type="ARBA" id="ARBA00022842"/>
    </source>
</evidence>
<dbReference type="Gene3D" id="3.40.50.261">
    <property type="entry name" value="Succinyl-CoA synthetase domains"/>
    <property type="match status" value="1"/>
</dbReference>
<dbReference type="SUPFAM" id="SSF52210">
    <property type="entry name" value="Succinyl-CoA synthetase domains"/>
    <property type="match status" value="1"/>
</dbReference>
<dbReference type="Pfam" id="PF08442">
    <property type="entry name" value="ATP-grasp_2"/>
    <property type="match status" value="1"/>
</dbReference>
<dbReference type="NCBIfam" id="NF001913">
    <property type="entry name" value="PRK00696.1"/>
    <property type="match status" value="1"/>
</dbReference>
<dbReference type="GO" id="GO:0004775">
    <property type="term" value="F:succinate-CoA ligase (ADP-forming) activity"/>
    <property type="evidence" value="ECO:0007669"/>
    <property type="project" value="UniProtKB-EC"/>
</dbReference>
<dbReference type="RefSeq" id="WP_407030941.1">
    <property type="nucleotide sequence ID" value="NZ_JAQGEF010000007.1"/>
</dbReference>
<name>A0ABT4UK60_9BACT</name>
<dbReference type="InterPro" id="IPR017866">
    <property type="entry name" value="Succ-CoA_synthase_bsu_CS"/>
</dbReference>
<keyword evidence="5" id="KW-0816">Tricarboxylic acid cycle</keyword>
<keyword evidence="5" id="KW-0067">ATP-binding</keyword>
<evidence type="ECO:0000259" key="7">
    <source>
        <dbReference type="Pfam" id="PF08442"/>
    </source>
</evidence>
<protein>
    <recommendedName>
        <fullName evidence="5">Succinate--CoA ligase [ADP-forming] subunit beta</fullName>
        <ecNumber evidence="5">6.2.1.5</ecNumber>
    </recommendedName>
    <alternativeName>
        <fullName evidence="5">Succinyl-CoA synthetase subunit beta</fullName>
        <shortName evidence="5">SCS-beta</shortName>
    </alternativeName>
</protein>
<sequence length="404" mass="43486">MNLHEYQAKELLKKYNVPVQEGIAVDTVMAAEEAYRQIKNETGNNFAVIKAQIHAGGRGKGKIEGSEQRGVAVAKSLENVTEIAKNILGGTLVTIQTGAAGKKVNKILVAQDVYYPGPNPVKEFYLSILLDRTSGKNVIMYSTEGGMDIEEVAHNTPEKIFKEFVQPGAPLQGFQARKIAFNLGLSGESFKNCVKFVTNLYNAYVGVDAAMLEINPLFKTSDDKIIAVDCKLSLDDNALIRHADLANLRDESEEDPTEVEAGHYNLNFVKLDGNVGCMVNGAGLAMATMDMIKLSGGEPANFLDVGGSANAQTVEAGFRIILKDPKVKAILINIFGGIVRCDRVAQGVIDAYKSIGEIKIPIIVRLQGTNAEEAKKLIDESGLTVQSAILLSEAAELVNKAVSA</sequence>
<comment type="catalytic activity">
    <reaction evidence="5">
        <text>GTP + succinate + CoA = succinyl-CoA + GDP + phosphate</text>
        <dbReference type="Rhea" id="RHEA:22120"/>
        <dbReference type="ChEBI" id="CHEBI:30031"/>
        <dbReference type="ChEBI" id="CHEBI:37565"/>
        <dbReference type="ChEBI" id="CHEBI:43474"/>
        <dbReference type="ChEBI" id="CHEBI:57287"/>
        <dbReference type="ChEBI" id="CHEBI:57292"/>
        <dbReference type="ChEBI" id="CHEBI:58189"/>
    </reaction>
</comment>
<evidence type="ECO:0000256" key="3">
    <source>
        <dbReference type="ARBA" id="ARBA00022741"/>
    </source>
</evidence>
<feature type="binding site" evidence="5">
    <location>
        <position position="280"/>
    </location>
    <ligand>
        <name>substrate</name>
        <note>ligand shared with subunit alpha</note>
    </ligand>
</feature>
<dbReference type="SUPFAM" id="SSF56059">
    <property type="entry name" value="Glutathione synthetase ATP-binding domain-like"/>
    <property type="match status" value="1"/>
</dbReference>
<dbReference type="InterPro" id="IPR013815">
    <property type="entry name" value="ATP_grasp_subdomain_1"/>
</dbReference>
<feature type="binding site" evidence="5">
    <location>
        <position position="123"/>
    </location>
    <ligand>
        <name>ATP</name>
        <dbReference type="ChEBI" id="CHEBI:30616"/>
    </ligand>
</feature>
<comment type="pathway">
    <text evidence="5">Carbohydrate metabolism; tricarboxylic acid cycle; succinate from succinyl-CoA (ligase route): step 1/1.</text>
</comment>
<gene>
    <name evidence="5 8" type="primary">sucC</name>
    <name evidence="8" type="ORF">O3P16_07330</name>
</gene>
<evidence type="ECO:0000256" key="1">
    <source>
        <dbReference type="ARBA" id="ARBA00022598"/>
    </source>
</evidence>
<comment type="catalytic activity">
    <reaction evidence="5">
        <text>succinate + ATP + CoA = succinyl-CoA + ADP + phosphate</text>
        <dbReference type="Rhea" id="RHEA:17661"/>
        <dbReference type="ChEBI" id="CHEBI:30031"/>
        <dbReference type="ChEBI" id="CHEBI:30616"/>
        <dbReference type="ChEBI" id="CHEBI:43474"/>
        <dbReference type="ChEBI" id="CHEBI:57287"/>
        <dbReference type="ChEBI" id="CHEBI:57292"/>
        <dbReference type="ChEBI" id="CHEBI:456216"/>
        <dbReference type="EC" id="6.2.1.5"/>
    </reaction>
</comment>
<dbReference type="PROSITE" id="PS01217">
    <property type="entry name" value="SUCCINYL_COA_LIG_3"/>
    <property type="match status" value="1"/>
</dbReference>
<dbReference type="Proteomes" id="UP001210231">
    <property type="component" value="Unassembled WGS sequence"/>
</dbReference>
<feature type="binding site" evidence="5">
    <location>
        <begin position="57"/>
        <end position="59"/>
    </location>
    <ligand>
        <name>ATP</name>
        <dbReference type="ChEBI" id="CHEBI:30616"/>
    </ligand>
</feature>
<reference evidence="8 9" key="1">
    <citation type="submission" date="2022-12" db="EMBL/GenBank/DDBJ databases">
        <title>Chitinophagaceae gen. sp. nov., a new member of the family Chitinophagaceae, isolated from soil in a chemical factory.</title>
        <authorList>
            <person name="Ke Z."/>
        </authorList>
    </citation>
    <scope>NUCLEOTIDE SEQUENCE [LARGE SCALE GENOMIC DNA]</scope>
    <source>
        <strain evidence="8 9">LY-5</strain>
    </source>
</reference>
<dbReference type="InterPro" id="IPR016102">
    <property type="entry name" value="Succinyl-CoA_synth-like"/>
</dbReference>
<dbReference type="Gene3D" id="3.30.470.20">
    <property type="entry name" value="ATP-grasp fold, B domain"/>
    <property type="match status" value="1"/>
</dbReference>
<keyword evidence="2 5" id="KW-0479">Metal-binding</keyword>
<dbReference type="Pfam" id="PF00549">
    <property type="entry name" value="Ligase_CoA"/>
    <property type="match status" value="1"/>
</dbReference>
<comment type="cofactor">
    <cofactor evidence="5">
        <name>Mg(2+)</name>
        <dbReference type="ChEBI" id="CHEBI:18420"/>
    </cofactor>
    <text evidence="5">Binds 1 Mg(2+) ion per subunit.</text>
</comment>
<comment type="caution">
    <text evidence="8">The sequence shown here is derived from an EMBL/GenBank/DDBJ whole genome shotgun (WGS) entry which is preliminary data.</text>
</comment>
<comment type="similarity">
    <text evidence="5">Belongs to the succinate/malate CoA ligase beta subunit family.</text>
</comment>
<accession>A0ABT4UK60</accession>
<dbReference type="NCBIfam" id="TIGR01016">
    <property type="entry name" value="sucCoAbeta"/>
    <property type="match status" value="1"/>
</dbReference>
<feature type="domain" description="ATP-citrate synthase/succinyl-CoA ligase C-terminal" evidence="6">
    <location>
        <begin position="278"/>
        <end position="393"/>
    </location>
</feature>
<feature type="binding site" evidence="5">
    <location>
        <position position="113"/>
    </location>
    <ligand>
        <name>ATP</name>
        <dbReference type="ChEBI" id="CHEBI:30616"/>
    </ligand>
</feature>
<evidence type="ECO:0000256" key="2">
    <source>
        <dbReference type="ARBA" id="ARBA00022723"/>
    </source>
</evidence>
<keyword evidence="9" id="KW-1185">Reference proteome</keyword>
<dbReference type="InterPro" id="IPR013650">
    <property type="entry name" value="ATP-grasp_succ-CoA_synth-type"/>
</dbReference>
<feature type="domain" description="ATP-grasp fold succinyl-CoA synthetase-type" evidence="7">
    <location>
        <begin position="2"/>
        <end position="218"/>
    </location>
</feature>
<feature type="binding site" evidence="5">
    <location>
        <position position="215"/>
    </location>
    <ligand>
        <name>Mg(2+)</name>
        <dbReference type="ChEBI" id="CHEBI:18420"/>
    </ligand>
</feature>
<keyword evidence="1 5" id="KW-0436">Ligase</keyword>
<dbReference type="PANTHER" id="PTHR11815">
    <property type="entry name" value="SUCCINYL-COA SYNTHETASE BETA CHAIN"/>
    <property type="match status" value="1"/>
</dbReference>
<dbReference type="HAMAP" id="MF_00558">
    <property type="entry name" value="Succ_CoA_beta"/>
    <property type="match status" value="1"/>
</dbReference>
<comment type="subunit">
    <text evidence="5">Heterotetramer of two alpha and two beta subunits.</text>
</comment>
<comment type="caution">
    <text evidence="5">Lacks conserved residue(s) required for the propagation of feature annotation.</text>
</comment>